<dbReference type="SMART" id="SM00255">
    <property type="entry name" value="TIR"/>
    <property type="match status" value="1"/>
</dbReference>
<evidence type="ECO:0000313" key="10">
    <source>
        <dbReference type="Proteomes" id="UP000594261"/>
    </source>
</evidence>
<evidence type="ECO:0000256" key="6">
    <source>
        <dbReference type="ARBA" id="ARBA00047304"/>
    </source>
</evidence>
<keyword evidence="4" id="KW-0378">Hydrolase</keyword>
<dbReference type="GO" id="GO:0061809">
    <property type="term" value="F:NAD+ nucleosidase activity, cyclic ADP-ribose generating"/>
    <property type="evidence" value="ECO:0007669"/>
    <property type="project" value="UniProtKB-EC"/>
</dbReference>
<evidence type="ECO:0000256" key="3">
    <source>
        <dbReference type="ARBA" id="ARBA00022737"/>
    </source>
</evidence>
<keyword evidence="10" id="KW-1185">Reference proteome</keyword>
<dbReference type="InterPro" id="IPR003591">
    <property type="entry name" value="Leu-rich_rpt_typical-subtyp"/>
</dbReference>
<dbReference type="Pfam" id="PF01582">
    <property type="entry name" value="TIR"/>
    <property type="match status" value="1"/>
</dbReference>
<evidence type="ECO:0000313" key="9">
    <source>
        <dbReference type="EnsemblPlants" id="QL09p005187:mrna"/>
    </source>
</evidence>
<evidence type="ECO:0000256" key="2">
    <source>
        <dbReference type="ARBA" id="ARBA00022614"/>
    </source>
</evidence>
<dbReference type="Gene3D" id="1.10.8.430">
    <property type="entry name" value="Helical domain of apoptotic protease-activating factors"/>
    <property type="match status" value="1"/>
</dbReference>
<dbReference type="OrthoDB" id="1357022at2759"/>
<dbReference type="OMA" id="VNIMECK"/>
<feature type="region of interest" description="Disordered" evidence="7">
    <location>
        <begin position="1110"/>
        <end position="1139"/>
    </location>
</feature>
<dbReference type="Gene3D" id="3.80.10.10">
    <property type="entry name" value="Ribonuclease Inhibitor"/>
    <property type="match status" value="2"/>
</dbReference>
<dbReference type="SUPFAM" id="SSF52540">
    <property type="entry name" value="P-loop containing nucleoside triphosphate hydrolases"/>
    <property type="match status" value="1"/>
</dbReference>
<dbReference type="Pfam" id="PF13855">
    <property type="entry name" value="LRR_8"/>
    <property type="match status" value="1"/>
</dbReference>
<dbReference type="AlphaFoldDB" id="A0A7N2MHA6"/>
<evidence type="ECO:0000256" key="4">
    <source>
        <dbReference type="ARBA" id="ARBA00022801"/>
    </source>
</evidence>
<dbReference type="InterPro" id="IPR000157">
    <property type="entry name" value="TIR_dom"/>
</dbReference>
<dbReference type="Gramene" id="QL09p005187:mrna">
    <property type="protein sequence ID" value="QL09p005187:mrna"/>
    <property type="gene ID" value="QL09p005187"/>
</dbReference>
<dbReference type="KEGG" id="qlo:115960527"/>
<gene>
    <name evidence="9" type="primary">LOC115960527</name>
</gene>
<dbReference type="PROSITE" id="PS50104">
    <property type="entry name" value="TIR"/>
    <property type="match status" value="1"/>
</dbReference>
<dbReference type="EnsemblPlants" id="QL09p005187:mrna">
    <property type="protein sequence ID" value="QL09p005187:mrna"/>
    <property type="gene ID" value="QL09p005187"/>
</dbReference>
<accession>A0A7N2MHA6</accession>
<dbReference type="PRINTS" id="PR00364">
    <property type="entry name" value="DISEASERSIST"/>
</dbReference>
<dbReference type="Gene3D" id="3.40.50.10140">
    <property type="entry name" value="Toll/interleukin-1 receptor homology (TIR) domain"/>
    <property type="match status" value="1"/>
</dbReference>
<evidence type="ECO:0000256" key="1">
    <source>
        <dbReference type="ARBA" id="ARBA00011982"/>
    </source>
</evidence>
<dbReference type="InterPro" id="IPR001611">
    <property type="entry name" value="Leu-rich_rpt"/>
</dbReference>
<dbReference type="RefSeq" id="XP_030935325.1">
    <property type="nucleotide sequence ID" value="XM_031079465.1"/>
</dbReference>
<dbReference type="GO" id="GO:0043531">
    <property type="term" value="F:ADP binding"/>
    <property type="evidence" value="ECO:0007669"/>
    <property type="project" value="InterPro"/>
</dbReference>
<dbReference type="InterPro" id="IPR002182">
    <property type="entry name" value="NB-ARC"/>
</dbReference>
<dbReference type="EMBL" id="LRBV02000009">
    <property type="status" value="NOT_ANNOTATED_CDS"/>
    <property type="molecule type" value="Genomic_DNA"/>
</dbReference>
<evidence type="ECO:0000256" key="5">
    <source>
        <dbReference type="ARBA" id="ARBA00023027"/>
    </source>
</evidence>
<dbReference type="InterPro" id="IPR027417">
    <property type="entry name" value="P-loop_NTPase"/>
</dbReference>
<dbReference type="Pfam" id="PF20160">
    <property type="entry name" value="C-JID"/>
    <property type="match status" value="1"/>
</dbReference>
<dbReference type="InterPro" id="IPR035897">
    <property type="entry name" value="Toll_tir_struct_dom_sf"/>
</dbReference>
<comment type="catalytic activity">
    <reaction evidence="6">
        <text>NAD(+) + H2O = ADP-D-ribose + nicotinamide + H(+)</text>
        <dbReference type="Rhea" id="RHEA:16301"/>
        <dbReference type="ChEBI" id="CHEBI:15377"/>
        <dbReference type="ChEBI" id="CHEBI:15378"/>
        <dbReference type="ChEBI" id="CHEBI:17154"/>
        <dbReference type="ChEBI" id="CHEBI:57540"/>
        <dbReference type="ChEBI" id="CHEBI:57967"/>
        <dbReference type="EC" id="3.2.2.6"/>
    </reaction>
    <physiologicalReaction direction="left-to-right" evidence="6">
        <dbReference type="Rhea" id="RHEA:16302"/>
    </physiologicalReaction>
</comment>
<dbReference type="GO" id="GO:0006952">
    <property type="term" value="P:defense response"/>
    <property type="evidence" value="ECO:0007669"/>
    <property type="project" value="InterPro"/>
</dbReference>
<dbReference type="PANTHER" id="PTHR11017">
    <property type="entry name" value="LEUCINE-RICH REPEAT-CONTAINING PROTEIN"/>
    <property type="match status" value="1"/>
</dbReference>
<dbReference type="Gene3D" id="3.40.50.300">
    <property type="entry name" value="P-loop containing nucleotide triphosphate hydrolases"/>
    <property type="match status" value="1"/>
</dbReference>
<keyword evidence="2" id="KW-0433">Leucine-rich repeat</keyword>
<dbReference type="InterPro" id="IPR058192">
    <property type="entry name" value="WHD_ROQ1-like"/>
</dbReference>
<dbReference type="SMART" id="SM00369">
    <property type="entry name" value="LRR_TYP"/>
    <property type="match status" value="3"/>
</dbReference>
<evidence type="ECO:0000256" key="7">
    <source>
        <dbReference type="SAM" id="MobiDB-lite"/>
    </source>
</evidence>
<dbReference type="SUPFAM" id="SSF52200">
    <property type="entry name" value="Toll/Interleukin receptor TIR domain"/>
    <property type="match status" value="1"/>
</dbReference>
<dbReference type="PANTHER" id="PTHR11017:SF559">
    <property type="entry name" value="DISEASE RESISTANCE PROTEIN CHL1"/>
    <property type="match status" value="1"/>
</dbReference>
<dbReference type="InParanoid" id="A0A7N2MHA6"/>
<dbReference type="FunCoup" id="A0A7N2MHA6">
    <property type="interactions" value="311"/>
</dbReference>
<dbReference type="InterPro" id="IPR044974">
    <property type="entry name" value="Disease_R_plants"/>
</dbReference>
<name>A0A7N2MHA6_QUELO</name>
<evidence type="ECO:0000259" key="8">
    <source>
        <dbReference type="PROSITE" id="PS50104"/>
    </source>
</evidence>
<reference evidence="9 10" key="1">
    <citation type="journal article" date="2016" name="G3 (Bethesda)">
        <title>First Draft Assembly and Annotation of the Genome of a California Endemic Oak Quercus lobata Nee (Fagaceae).</title>
        <authorList>
            <person name="Sork V.L."/>
            <person name="Fitz-Gibbon S.T."/>
            <person name="Puiu D."/>
            <person name="Crepeau M."/>
            <person name="Gugger P.F."/>
            <person name="Sherman R."/>
            <person name="Stevens K."/>
            <person name="Langley C.H."/>
            <person name="Pellegrini M."/>
            <person name="Salzberg S.L."/>
        </authorList>
    </citation>
    <scope>NUCLEOTIDE SEQUENCE [LARGE SCALE GENOMIC DNA]</scope>
    <source>
        <strain evidence="9 10">cv. SW786</strain>
    </source>
</reference>
<keyword evidence="3" id="KW-0677">Repeat</keyword>
<reference evidence="9" key="2">
    <citation type="submission" date="2021-01" db="UniProtKB">
        <authorList>
            <consortium name="EnsemblPlants"/>
        </authorList>
    </citation>
    <scope>IDENTIFICATION</scope>
</reference>
<keyword evidence="5" id="KW-0520">NAD</keyword>
<dbReference type="FunFam" id="3.40.50.10140:FF:000007">
    <property type="entry name" value="Disease resistance protein (TIR-NBS-LRR class)"/>
    <property type="match status" value="1"/>
</dbReference>
<dbReference type="Proteomes" id="UP000594261">
    <property type="component" value="Chromosome 9"/>
</dbReference>
<dbReference type="InterPro" id="IPR045344">
    <property type="entry name" value="C-JID"/>
</dbReference>
<dbReference type="GeneID" id="115960527"/>
<organism evidence="9 10">
    <name type="scientific">Quercus lobata</name>
    <name type="common">Valley oak</name>
    <dbReference type="NCBI Taxonomy" id="97700"/>
    <lineage>
        <taxon>Eukaryota</taxon>
        <taxon>Viridiplantae</taxon>
        <taxon>Streptophyta</taxon>
        <taxon>Embryophyta</taxon>
        <taxon>Tracheophyta</taxon>
        <taxon>Spermatophyta</taxon>
        <taxon>Magnoliopsida</taxon>
        <taxon>eudicotyledons</taxon>
        <taxon>Gunneridae</taxon>
        <taxon>Pentapetalae</taxon>
        <taxon>rosids</taxon>
        <taxon>fabids</taxon>
        <taxon>Fagales</taxon>
        <taxon>Fagaceae</taxon>
        <taxon>Quercus</taxon>
    </lineage>
</organism>
<dbReference type="SUPFAM" id="SSF52058">
    <property type="entry name" value="L domain-like"/>
    <property type="match status" value="1"/>
</dbReference>
<dbReference type="InterPro" id="IPR042197">
    <property type="entry name" value="Apaf_helical"/>
</dbReference>
<proteinExistence type="predicted"/>
<sequence length="1139" mass="131451">MDSKSQSFSSSSHKWKYDVFLSFKGEDTCKNFTDNLYTTLKQKGVNTFRDDKNREIGEPNSHELLKAIEESLFAIVILSQNYASSTWCLDELVNIMECKKKMGQIVWPIFYDVDPFEVRKQTGTYAQAFDKHEKHFKDDIDKVHTWRATLTEVANLFGFHLQDRNEIEFIQDIVEEIFIKLSYKFPRSDTSDLVGIDSRVKELMSLLAIQLNDVRIIGVWGMGGIGKTTLARFVYHKIFNYFDGGSFITNIREESEKHGLLSLQQKLICEILMERSMNIQDVDKGVLLIKRIMCNKRILLVLDDVNQLNQLQKLAGKLNWFGPGSRVIITTRDESLLRRHNIFRIYEVKVLNNDDAFHLFRLKAFMSDCHTNGYLKLSKQFVNYANGLPLAIEVLGSFLFNRSKKEWESALNRLNEFPDKDVMKILQISFDGLNETEKEIFLHIACFFNMKENYYVEKILDNLGFDPRFGLRVLIERSLLKEFQTKYKMHELLQTMGQSIVRKEHPQEPGRWSRLWIYNDIHNVLVKNSGTRENQGLVLEHSKVEKLREYERRYWNLEAFSKMPNLKLLIIHGVQLLHGPKHLPNKLRLLDWSKYPSKSLPSDFQPVELVELHLLHSKIERLWKGSKYLNKLKFINLKGSLNLVATPDFTGVPNLEKLVFKGCINLCEVHPSIMVLKWLTLLDLENCKSLRSLPSKFEMVSLETLILSGCSKIERIPEFMGNMERLSKLHLDGTAITKLPSSIERMTNLQELSFRGCKGPPSKLWNKLFPLNLLPRRSQNPVSLLLPRLLVLGMCPLTTLDLRDCNLQSIPNDIGNLSLIRYLNLNENHFSCLPESIVQLSDLSEIHLRNCTRLRSLPQLPSTTDWIEADGCTSLETFPNGIEPQDFAQTHLLFFDCFKLANNMLFNVLRMLLAFHQEICKQSAILGSCAAFNVVFPGSEILKWFKHQSAGNVVNAQVTHPNKNVNIQVPSRSSNKWIGIALCVVFSCPYSYASELPDFLRCHILINKHEGSYFNLGICARLDGSKSLHLWMSYIPSQMFNENERAVLSQSDENGFIQMEVKFQWDFNPGIKFKKCGFCLLYEQDIEDIKEMISAHDCHDFDNSTEGIKIKRSRDEYEGAGASGEGSSNNVPHSKRIER</sequence>
<dbReference type="Pfam" id="PF00931">
    <property type="entry name" value="NB-ARC"/>
    <property type="match status" value="1"/>
</dbReference>
<feature type="domain" description="TIR" evidence="8">
    <location>
        <begin position="15"/>
        <end position="181"/>
    </location>
</feature>
<dbReference type="GO" id="GO:0007165">
    <property type="term" value="P:signal transduction"/>
    <property type="evidence" value="ECO:0007669"/>
    <property type="project" value="InterPro"/>
</dbReference>
<dbReference type="EC" id="3.2.2.6" evidence="1"/>
<dbReference type="Pfam" id="PF23282">
    <property type="entry name" value="WHD_ROQ1"/>
    <property type="match status" value="1"/>
</dbReference>
<dbReference type="InterPro" id="IPR032675">
    <property type="entry name" value="LRR_dom_sf"/>
</dbReference>
<protein>
    <recommendedName>
        <fullName evidence="1">ADP-ribosyl cyclase/cyclic ADP-ribose hydrolase</fullName>
        <ecNumber evidence="1">3.2.2.6</ecNumber>
    </recommendedName>
</protein>